<dbReference type="EMBL" id="NPBY01000020">
    <property type="protein sequence ID" value="PAD78610.1"/>
    <property type="molecule type" value="Genomic_DNA"/>
</dbReference>
<name>A0A268EZR3_9BACL</name>
<dbReference type="Proteomes" id="UP000215596">
    <property type="component" value="Unassembled WGS sequence"/>
</dbReference>
<reference evidence="1 2" key="1">
    <citation type="submission" date="2017-07" db="EMBL/GenBank/DDBJ databases">
        <title>Isolation and whole genome analysis of endospore-forming bacteria from heroin.</title>
        <authorList>
            <person name="Kalinowski J."/>
            <person name="Ahrens B."/>
            <person name="Al-Dilaimi A."/>
            <person name="Winkler A."/>
            <person name="Wibberg D."/>
            <person name="Schleenbecker U."/>
            <person name="Ruckert C."/>
            <person name="Wolfel R."/>
            <person name="Grass G."/>
        </authorList>
    </citation>
    <scope>NUCLEOTIDE SEQUENCE [LARGE SCALE GENOMIC DNA]</scope>
    <source>
        <strain evidence="1 2">7537-G1</strain>
    </source>
</reference>
<evidence type="ECO:0000313" key="2">
    <source>
        <dbReference type="Proteomes" id="UP000215596"/>
    </source>
</evidence>
<gene>
    <name evidence="1" type="ORF">CHH67_06045</name>
</gene>
<proteinExistence type="predicted"/>
<sequence>MEHAKTGHSVTDHARTDDIETGYSEADHLKEDHPELVGSMPYVKDTALPASAFDGDWDIAIATPIGNMQVMLSISSVDGQIQGQATQANETVPFLNPVLKDGKLIWSLRVTKPMRLNLKFEVAVETDRMTGVAKAGMLPASKLTGTRRS</sequence>
<dbReference type="OrthoDB" id="9803764at2"/>
<organism evidence="1 2">
    <name type="scientific">Paenibacillus campinasensis</name>
    <dbReference type="NCBI Taxonomy" id="66347"/>
    <lineage>
        <taxon>Bacteria</taxon>
        <taxon>Bacillati</taxon>
        <taxon>Bacillota</taxon>
        <taxon>Bacilli</taxon>
        <taxon>Bacillales</taxon>
        <taxon>Paenibacillaceae</taxon>
        <taxon>Paenibacillus</taxon>
    </lineage>
</organism>
<dbReference type="AlphaFoldDB" id="A0A268EZR3"/>
<accession>A0A268EZR3</accession>
<protein>
    <submittedName>
        <fullName evidence="1">Uncharacterized protein</fullName>
    </submittedName>
</protein>
<comment type="caution">
    <text evidence="1">The sequence shown here is derived from an EMBL/GenBank/DDBJ whole genome shotgun (WGS) entry which is preliminary data.</text>
</comment>
<evidence type="ECO:0000313" key="1">
    <source>
        <dbReference type="EMBL" id="PAD78610.1"/>
    </source>
</evidence>